<protein>
    <submittedName>
        <fullName evidence="1">Uncharacterized protein</fullName>
    </submittedName>
</protein>
<accession>A0A117N4P2</accession>
<evidence type="ECO:0000313" key="2">
    <source>
        <dbReference type="Proteomes" id="UP000053176"/>
    </source>
</evidence>
<evidence type="ECO:0000313" key="1">
    <source>
        <dbReference type="EMBL" id="KUM28115.1"/>
    </source>
</evidence>
<proteinExistence type="predicted"/>
<dbReference type="OrthoDB" id="153065at2"/>
<dbReference type="EMBL" id="LPWA01000035">
    <property type="protein sequence ID" value="KUM28115.1"/>
    <property type="molecule type" value="Genomic_DNA"/>
</dbReference>
<dbReference type="Proteomes" id="UP000053176">
    <property type="component" value="Unassembled WGS sequence"/>
</dbReference>
<organism evidence="1 2">
    <name type="scientific">Rhizobium loti</name>
    <name type="common">Mesorhizobium loti</name>
    <dbReference type="NCBI Taxonomy" id="381"/>
    <lineage>
        <taxon>Bacteria</taxon>
        <taxon>Pseudomonadati</taxon>
        <taxon>Pseudomonadota</taxon>
        <taxon>Alphaproteobacteria</taxon>
        <taxon>Hyphomicrobiales</taxon>
        <taxon>Phyllobacteriaceae</taxon>
        <taxon>Mesorhizobium</taxon>
    </lineage>
</organism>
<reference evidence="1 2" key="1">
    <citation type="submission" date="2015-12" db="EMBL/GenBank/DDBJ databases">
        <title>Draft genome sequence of Mesorhizobium sp. UFLA 01-765, a multitolerant efficient symbiont and plant-growth promoting strain isolated from Zn-mining soil using Leucaena leucocephala as a trap plant.</title>
        <authorList>
            <person name="Rangel W.M."/>
            <person name="Thijs S."/>
            <person name="Longatti S.M."/>
            <person name="Moreira F.M."/>
            <person name="Weyens N."/>
            <person name="Vangronsveld J."/>
            <person name="Van Hamme J.D."/>
            <person name="Bottos E.M."/>
            <person name="Rineau F."/>
        </authorList>
    </citation>
    <scope>NUCLEOTIDE SEQUENCE [LARGE SCALE GENOMIC DNA]</scope>
    <source>
        <strain evidence="1 2">UFLA 01-765</strain>
    </source>
</reference>
<gene>
    <name evidence="1" type="ORF">AU467_12960</name>
</gene>
<comment type="caution">
    <text evidence="1">The sequence shown here is derived from an EMBL/GenBank/DDBJ whole genome shotgun (WGS) entry which is preliminary data.</text>
</comment>
<name>A0A117N4P2_RHILI</name>
<dbReference type="AlphaFoldDB" id="A0A117N4P2"/>
<sequence length="248" mass="26909">MRSAADKARVCAANNADLYEAVFRAHGLKRHRNPFLWWSESPAPPYYSNMTTLDPDAIEFQHEAVKQLNSALDGPFAVKDGFCRLDLASLGFKLLFCASWTWANPGRATGGTPGRRMAFGWERIHDPDALRAWEDAWAADNPSDRRVFPPAILDNPDIAFFGCAPADGFDAGYIVNRSPGAVGLSNVFAKGVGAATAYQDATRAAAIYADGLPLVGYEHGDALHAARLAGFEPVGGLRVWLRQSERAA</sequence>